<gene>
    <name evidence="6" type="ORF">SHERM_21559</name>
</gene>
<evidence type="ECO:0000313" key="7">
    <source>
        <dbReference type="Proteomes" id="UP001153555"/>
    </source>
</evidence>
<accession>A0A9N7N7K4</accession>
<dbReference type="InterPro" id="IPR051801">
    <property type="entry name" value="GH28_Enzymes"/>
</dbReference>
<dbReference type="GO" id="GO:0004650">
    <property type="term" value="F:polygalacturonase activity"/>
    <property type="evidence" value="ECO:0007669"/>
    <property type="project" value="InterPro"/>
</dbReference>
<name>A0A9N7N7K4_STRHE</name>
<dbReference type="Gene3D" id="2.160.20.10">
    <property type="entry name" value="Single-stranded right-handed beta-helix, Pectin lyase-like"/>
    <property type="match status" value="1"/>
</dbReference>
<feature type="signal peptide" evidence="5">
    <location>
        <begin position="1"/>
        <end position="17"/>
    </location>
</feature>
<feature type="chain" id="PRO_5040270106" evidence="5">
    <location>
        <begin position="18"/>
        <end position="455"/>
    </location>
</feature>
<sequence length="455" mass="49755">MLCFGLVLLCLHHVAGCNEKRVVLYSEVNCRKHVANLTYFGGIGDGKTSNTKAFKAAIGYLSTRALQGGAMLVVPRGRWLTGPFNLTSHFTLYLDNGAVILASQKQSDFPLIPPLPSYGRGRDAVGPRFASLISGTNLTDVVITGANGTIDGQGKPWWESFRNKALKNTRPYLIEIIFSNQVQISNITLQNSPSWHLHPTYCENVIIQNITILAPVDSPNTDGINPDSCKNTRIWDSYIVSGDDCIAVKSGWDEYGIKFGRPTEALSIQRITCISPTSATIALGSEMSGGIKDVRAQHIYALNTESAVRIKTSPGRGGYVEKIFVRNVFLKTMKYILWMTGGYGQHADDKYNPNAFPIVRNINYNNIVAENVTMVGNLSAIANDSFTGICVSNLVATMAKTKKKPWAACEYIKGTSRNVTPPACPELAGSKTICPFPTDSLPIEDVKLQNCENYV</sequence>
<dbReference type="InterPro" id="IPR012334">
    <property type="entry name" value="Pectin_lyas_fold"/>
</dbReference>
<keyword evidence="3 4" id="KW-0326">Glycosidase</keyword>
<dbReference type="GO" id="GO:0016829">
    <property type="term" value="F:lyase activity"/>
    <property type="evidence" value="ECO:0007669"/>
    <property type="project" value="UniProtKB-KW"/>
</dbReference>
<dbReference type="EMBL" id="CACSLK010024787">
    <property type="protein sequence ID" value="CAA0824654.1"/>
    <property type="molecule type" value="Genomic_DNA"/>
</dbReference>
<dbReference type="GO" id="GO:0005975">
    <property type="term" value="P:carbohydrate metabolic process"/>
    <property type="evidence" value="ECO:0007669"/>
    <property type="project" value="InterPro"/>
</dbReference>
<reference evidence="6" key="1">
    <citation type="submission" date="2019-12" db="EMBL/GenBank/DDBJ databases">
        <authorList>
            <person name="Scholes J."/>
        </authorList>
    </citation>
    <scope>NUCLEOTIDE SEQUENCE</scope>
</reference>
<evidence type="ECO:0000256" key="5">
    <source>
        <dbReference type="SAM" id="SignalP"/>
    </source>
</evidence>
<keyword evidence="7" id="KW-1185">Reference proteome</keyword>
<dbReference type="Pfam" id="PF00295">
    <property type="entry name" value="Glyco_hydro_28"/>
    <property type="match status" value="1"/>
</dbReference>
<proteinExistence type="inferred from homology"/>
<evidence type="ECO:0000256" key="1">
    <source>
        <dbReference type="ARBA" id="ARBA00008834"/>
    </source>
</evidence>
<dbReference type="PANTHER" id="PTHR31339">
    <property type="entry name" value="PECTIN LYASE-RELATED"/>
    <property type="match status" value="1"/>
</dbReference>
<comment type="caution">
    <text evidence="6">The sequence shown here is derived from an EMBL/GenBank/DDBJ whole genome shotgun (WGS) entry which is preliminary data.</text>
</comment>
<comment type="similarity">
    <text evidence="1 4">Belongs to the glycosyl hydrolase 28 family.</text>
</comment>
<evidence type="ECO:0000256" key="3">
    <source>
        <dbReference type="ARBA" id="ARBA00023295"/>
    </source>
</evidence>
<protein>
    <submittedName>
        <fullName evidence="6">Pectin lyase-like superfamily protein</fullName>
    </submittedName>
</protein>
<dbReference type="InterPro" id="IPR011050">
    <property type="entry name" value="Pectin_lyase_fold/virulence"/>
</dbReference>
<organism evidence="6 7">
    <name type="scientific">Striga hermonthica</name>
    <name type="common">Purple witchweed</name>
    <name type="synonym">Buchnera hermonthica</name>
    <dbReference type="NCBI Taxonomy" id="68872"/>
    <lineage>
        <taxon>Eukaryota</taxon>
        <taxon>Viridiplantae</taxon>
        <taxon>Streptophyta</taxon>
        <taxon>Embryophyta</taxon>
        <taxon>Tracheophyta</taxon>
        <taxon>Spermatophyta</taxon>
        <taxon>Magnoliopsida</taxon>
        <taxon>eudicotyledons</taxon>
        <taxon>Gunneridae</taxon>
        <taxon>Pentapetalae</taxon>
        <taxon>asterids</taxon>
        <taxon>lamiids</taxon>
        <taxon>Lamiales</taxon>
        <taxon>Orobanchaceae</taxon>
        <taxon>Buchnereae</taxon>
        <taxon>Striga</taxon>
    </lineage>
</organism>
<dbReference type="InterPro" id="IPR000743">
    <property type="entry name" value="Glyco_hydro_28"/>
</dbReference>
<dbReference type="PANTHER" id="PTHR31339:SF66">
    <property type="entry name" value="OS06G0106800 PROTEIN"/>
    <property type="match status" value="1"/>
</dbReference>
<dbReference type="OrthoDB" id="187139at2759"/>
<dbReference type="Proteomes" id="UP001153555">
    <property type="component" value="Unassembled WGS sequence"/>
</dbReference>
<keyword evidence="2 4" id="KW-0378">Hydrolase</keyword>
<evidence type="ECO:0000256" key="2">
    <source>
        <dbReference type="ARBA" id="ARBA00022801"/>
    </source>
</evidence>
<keyword evidence="6" id="KW-0456">Lyase</keyword>
<dbReference type="SUPFAM" id="SSF51126">
    <property type="entry name" value="Pectin lyase-like"/>
    <property type="match status" value="1"/>
</dbReference>
<dbReference type="AlphaFoldDB" id="A0A9N7N7K4"/>
<evidence type="ECO:0000256" key="4">
    <source>
        <dbReference type="RuleBase" id="RU361169"/>
    </source>
</evidence>
<keyword evidence="5" id="KW-0732">Signal</keyword>
<evidence type="ECO:0000313" key="6">
    <source>
        <dbReference type="EMBL" id="CAA0824654.1"/>
    </source>
</evidence>